<evidence type="ECO:0000313" key="2">
    <source>
        <dbReference type="EMBL" id="MBB3730324.1"/>
    </source>
</evidence>
<name>A0A7W5VEU0_9ACTN</name>
<evidence type="ECO:0000313" key="3">
    <source>
        <dbReference type="Proteomes" id="UP000579945"/>
    </source>
</evidence>
<dbReference type="Pfam" id="PF11716">
    <property type="entry name" value="MDMPI_N"/>
    <property type="match status" value="1"/>
</dbReference>
<gene>
    <name evidence="2" type="ORF">FHR33_006184</name>
</gene>
<sequence>MSETADRYRRRADAFERKVVAVRPDQWANPSPCEKWTARQVVRHILDMHAVMLRPLGRSLSPAPSVDEDPLAAFRAARADVEAILDDPALAGQECDTPSGRVTAEQHIDQVVSEDLPMHGWDLARATGQDDTIDPEDVERAWAAMKALPAELVEKFRTPGAFGPDVEVFGPEVKVEEGASPQDRLLAFIGRDPRWRP</sequence>
<dbReference type="Gene3D" id="1.20.120.450">
    <property type="entry name" value="dinb family like domain"/>
    <property type="match status" value="1"/>
</dbReference>
<dbReference type="InterPro" id="IPR017517">
    <property type="entry name" value="Maleyloyr_isom"/>
</dbReference>
<accession>A0A7W5VEU0</accession>
<keyword evidence="3" id="KW-1185">Reference proteome</keyword>
<feature type="domain" description="Mycothiol-dependent maleylpyruvate isomerase metal-binding" evidence="1">
    <location>
        <begin position="9"/>
        <end position="113"/>
    </location>
</feature>
<dbReference type="GeneID" id="95392477"/>
<reference evidence="2 3" key="1">
    <citation type="submission" date="2020-08" db="EMBL/GenBank/DDBJ databases">
        <title>Sequencing the genomes of 1000 actinobacteria strains.</title>
        <authorList>
            <person name="Klenk H.-P."/>
        </authorList>
    </citation>
    <scope>NUCLEOTIDE SEQUENCE [LARGE SCALE GENOMIC DNA]</scope>
    <source>
        <strain evidence="2 3">DSM 44320</strain>
    </source>
</reference>
<dbReference type="RefSeq" id="WP_183654867.1">
    <property type="nucleotide sequence ID" value="NZ_BAAAXX010000091.1"/>
</dbReference>
<dbReference type="InterPro" id="IPR017520">
    <property type="entry name" value="CHP03086"/>
</dbReference>
<dbReference type="Proteomes" id="UP000579945">
    <property type="component" value="Unassembled WGS sequence"/>
</dbReference>
<evidence type="ECO:0000259" key="1">
    <source>
        <dbReference type="Pfam" id="PF11716"/>
    </source>
</evidence>
<dbReference type="GO" id="GO:0046872">
    <property type="term" value="F:metal ion binding"/>
    <property type="evidence" value="ECO:0007669"/>
    <property type="project" value="InterPro"/>
</dbReference>
<protein>
    <submittedName>
        <fullName evidence="2">Uncharacterized protein (TIGR03086 family)</fullName>
    </submittedName>
</protein>
<dbReference type="NCBIfam" id="TIGR03086">
    <property type="entry name" value="TIGR03086 family metal-binding protein"/>
    <property type="match status" value="1"/>
</dbReference>
<proteinExistence type="predicted"/>
<dbReference type="InterPro" id="IPR034660">
    <property type="entry name" value="DinB/YfiT-like"/>
</dbReference>
<comment type="caution">
    <text evidence="2">The sequence shown here is derived from an EMBL/GenBank/DDBJ whole genome shotgun (WGS) entry which is preliminary data.</text>
</comment>
<dbReference type="SUPFAM" id="SSF109854">
    <property type="entry name" value="DinB/YfiT-like putative metalloenzymes"/>
    <property type="match status" value="1"/>
</dbReference>
<organism evidence="2 3">
    <name type="scientific">Nonomuraea dietziae</name>
    <dbReference type="NCBI Taxonomy" id="65515"/>
    <lineage>
        <taxon>Bacteria</taxon>
        <taxon>Bacillati</taxon>
        <taxon>Actinomycetota</taxon>
        <taxon>Actinomycetes</taxon>
        <taxon>Streptosporangiales</taxon>
        <taxon>Streptosporangiaceae</taxon>
        <taxon>Nonomuraea</taxon>
    </lineage>
</organism>
<dbReference type="NCBIfam" id="TIGR03083">
    <property type="entry name" value="maleylpyruvate isomerase family mycothiol-dependent enzyme"/>
    <property type="match status" value="1"/>
</dbReference>
<dbReference type="InterPro" id="IPR024344">
    <property type="entry name" value="MDMPI_metal-binding"/>
</dbReference>
<dbReference type="AlphaFoldDB" id="A0A7W5VEU0"/>
<dbReference type="EMBL" id="JACIBV010000001">
    <property type="protein sequence ID" value="MBB3730324.1"/>
    <property type="molecule type" value="Genomic_DNA"/>
</dbReference>